<name>A0A9P1CHB8_9DINO</name>
<evidence type="ECO:0000256" key="6">
    <source>
        <dbReference type="SAM" id="Phobius"/>
    </source>
</evidence>
<dbReference type="OrthoDB" id="6133115at2759"/>
<evidence type="ECO:0000313" key="11">
    <source>
        <dbReference type="Proteomes" id="UP001152797"/>
    </source>
</evidence>
<keyword evidence="6" id="KW-0472">Membrane</keyword>
<dbReference type="InterPro" id="IPR012317">
    <property type="entry name" value="Poly(ADP-ribose)pol_cat_dom"/>
</dbReference>
<organism evidence="9">
    <name type="scientific">Cladocopium goreaui</name>
    <dbReference type="NCBI Taxonomy" id="2562237"/>
    <lineage>
        <taxon>Eukaryota</taxon>
        <taxon>Sar</taxon>
        <taxon>Alveolata</taxon>
        <taxon>Dinophyceae</taxon>
        <taxon>Suessiales</taxon>
        <taxon>Symbiodiniaceae</taxon>
        <taxon>Cladocopium</taxon>
    </lineage>
</organism>
<evidence type="ECO:0000259" key="8">
    <source>
        <dbReference type="PROSITE" id="PS51059"/>
    </source>
</evidence>
<evidence type="ECO:0000256" key="4">
    <source>
        <dbReference type="RuleBase" id="RU362114"/>
    </source>
</evidence>
<dbReference type="Proteomes" id="UP001152797">
    <property type="component" value="Unassembled WGS sequence"/>
</dbReference>
<gene>
    <name evidence="9" type="ORF">C1SCF055_LOCUS18067</name>
</gene>
<dbReference type="SUPFAM" id="SSF56399">
    <property type="entry name" value="ADP-ribosylation"/>
    <property type="match status" value="1"/>
</dbReference>
<dbReference type="InterPro" id="IPR037197">
    <property type="entry name" value="WWE_dom_sf"/>
</dbReference>
<dbReference type="Pfam" id="PF02825">
    <property type="entry name" value="WWE"/>
    <property type="match status" value="1"/>
</dbReference>
<keyword evidence="6" id="KW-0812">Transmembrane</keyword>
<keyword evidence="5" id="KW-0175">Coiled coil</keyword>
<feature type="coiled-coil region" evidence="5">
    <location>
        <begin position="171"/>
        <end position="219"/>
    </location>
</feature>
<keyword evidence="6" id="KW-1133">Transmembrane helix</keyword>
<keyword evidence="4" id="KW-0808">Transferase</keyword>
<dbReference type="PROSITE" id="PS51059">
    <property type="entry name" value="PARP_CATALYTIC"/>
    <property type="match status" value="1"/>
</dbReference>
<dbReference type="GO" id="GO:0003950">
    <property type="term" value="F:NAD+ poly-ADP-ribosyltransferase activity"/>
    <property type="evidence" value="ECO:0007669"/>
    <property type="project" value="UniProtKB-UniRule"/>
</dbReference>
<keyword evidence="4" id="KW-0520">NAD</keyword>
<feature type="domain" description="WWE" evidence="7">
    <location>
        <begin position="258"/>
        <end position="334"/>
    </location>
</feature>
<dbReference type="AlphaFoldDB" id="A0A9P1CHB8"/>
<evidence type="ECO:0000259" key="7">
    <source>
        <dbReference type="PROSITE" id="PS50918"/>
    </source>
</evidence>
<dbReference type="GO" id="GO:1990404">
    <property type="term" value="F:NAD+-protein mono-ADP-ribosyltransferase activity"/>
    <property type="evidence" value="ECO:0007669"/>
    <property type="project" value="TreeGrafter"/>
</dbReference>
<reference evidence="10" key="2">
    <citation type="submission" date="2024-04" db="EMBL/GenBank/DDBJ databases">
        <authorList>
            <person name="Chen Y."/>
            <person name="Shah S."/>
            <person name="Dougan E. K."/>
            <person name="Thang M."/>
            <person name="Chan C."/>
        </authorList>
    </citation>
    <scope>NUCLEOTIDE SEQUENCE [LARGE SCALE GENOMIC DNA]</scope>
</reference>
<dbReference type="InterPro" id="IPR051712">
    <property type="entry name" value="ARTD-AVP"/>
</dbReference>
<dbReference type="PANTHER" id="PTHR45740:SF2">
    <property type="entry name" value="POLY [ADP-RIBOSE] POLYMERASE"/>
    <property type="match status" value="1"/>
</dbReference>
<evidence type="ECO:0000256" key="5">
    <source>
        <dbReference type="SAM" id="Coils"/>
    </source>
</evidence>
<keyword evidence="11" id="KW-1185">Reference proteome</keyword>
<dbReference type="EMBL" id="CAMXCT030001557">
    <property type="protein sequence ID" value="CAL4778449.1"/>
    <property type="molecule type" value="Genomic_DNA"/>
</dbReference>
<feature type="non-terminal residue" evidence="9">
    <location>
        <position position="1"/>
    </location>
</feature>
<evidence type="ECO:0000313" key="9">
    <source>
        <dbReference type="EMBL" id="CAI3991137.1"/>
    </source>
</evidence>
<comment type="similarity">
    <text evidence="3">Belongs to the ARTD/PARP family.</text>
</comment>
<dbReference type="SUPFAM" id="SSF117839">
    <property type="entry name" value="WWE domain"/>
    <property type="match status" value="1"/>
</dbReference>
<dbReference type="InterPro" id="IPR004170">
    <property type="entry name" value="WWE_dom"/>
</dbReference>
<feature type="coiled-coil region" evidence="5">
    <location>
        <begin position="7"/>
        <end position="97"/>
    </location>
</feature>
<dbReference type="PROSITE" id="PS50918">
    <property type="entry name" value="WWE"/>
    <property type="match status" value="1"/>
</dbReference>
<dbReference type="EC" id="2.4.2.-" evidence="4"/>
<evidence type="ECO:0000256" key="1">
    <source>
        <dbReference type="ARBA" id="ARBA00004123"/>
    </source>
</evidence>
<dbReference type="Gene3D" id="3.90.228.10">
    <property type="match status" value="1"/>
</dbReference>
<dbReference type="Gene3D" id="3.30.720.50">
    <property type="match status" value="1"/>
</dbReference>
<feature type="domain" description="PARP catalytic" evidence="8">
    <location>
        <begin position="363"/>
        <end position="555"/>
    </location>
</feature>
<protein>
    <recommendedName>
        <fullName evidence="4">Poly [ADP-ribose] polymerase</fullName>
        <shortName evidence="4">PARP</shortName>
        <ecNumber evidence="4">2.4.2.-</ecNumber>
    </recommendedName>
</protein>
<accession>A0A9P1CHB8</accession>
<feature type="transmembrane region" description="Helical" evidence="6">
    <location>
        <begin position="132"/>
        <end position="149"/>
    </location>
</feature>
<keyword evidence="2" id="KW-0539">Nucleus</keyword>
<dbReference type="Pfam" id="PF00644">
    <property type="entry name" value="PARP"/>
    <property type="match status" value="1"/>
</dbReference>
<sequence>IAQNQMIKDLKKQLEQKEIENASLIKANEEIAQKENEKALLVRDLQNQLEQKGNENSSLIKAKEEIAQKENEKALLVRDLQKQLARTEKEFVQKANEHASLVRDFEIRTHVFDSLSIAMLASLKESMVTESAGFLIASLLLGLLGVFVYEKNIKPLRRHLLEVKAEAKEKIVQKDNQKDSLIMDLKNLLEQKEKENASLIKAKEEIAQKESEKALLVRDLQKVLARSKKAYTEKANEHASLVRDFEKEVAQQVNDELARRKHSQPQVDGETWQFQGDSGEWVSFPDCANKALMVKFGEGHGTCEIIIDGKTYEIDFKNSSQMNVRTKKERQIRCFFDLPAHWQMTNEDALKFFRGNLQRPPMLPVTDQDVKSRLGKILNKSLSRHDGSDCTCLHGSSNFVVTEAYQVKNLNLWRRYQRLVRSIQDKHKEHGISLEEINPSVSEALTEFARDLTVDLAGNERLLLHGTRDFELARAIATEGFDNRVARDGLFGRGTYFAAQTCKSAQYATPDGMKSKASPQMVGTMLIARVATGDPFYTEAQCSTLTRPPEKNGAR</sequence>
<dbReference type="EMBL" id="CAMXCT010001557">
    <property type="protein sequence ID" value="CAI3991137.1"/>
    <property type="molecule type" value="Genomic_DNA"/>
</dbReference>
<dbReference type="EMBL" id="CAMXCT020001557">
    <property type="protein sequence ID" value="CAL1144512.1"/>
    <property type="molecule type" value="Genomic_DNA"/>
</dbReference>
<reference evidence="9" key="1">
    <citation type="submission" date="2022-10" db="EMBL/GenBank/DDBJ databases">
        <authorList>
            <person name="Chen Y."/>
            <person name="Dougan E. K."/>
            <person name="Chan C."/>
            <person name="Rhodes N."/>
            <person name="Thang M."/>
        </authorList>
    </citation>
    <scope>NUCLEOTIDE SEQUENCE</scope>
</reference>
<evidence type="ECO:0000256" key="3">
    <source>
        <dbReference type="ARBA" id="ARBA00024347"/>
    </source>
</evidence>
<evidence type="ECO:0000256" key="2">
    <source>
        <dbReference type="ARBA" id="ARBA00023242"/>
    </source>
</evidence>
<dbReference type="GO" id="GO:0005634">
    <property type="term" value="C:nucleus"/>
    <property type="evidence" value="ECO:0007669"/>
    <property type="project" value="UniProtKB-SubCell"/>
</dbReference>
<proteinExistence type="inferred from homology"/>
<keyword evidence="4" id="KW-0328">Glycosyltransferase</keyword>
<evidence type="ECO:0000313" key="10">
    <source>
        <dbReference type="EMBL" id="CAL1144512.1"/>
    </source>
</evidence>
<dbReference type="PANTHER" id="PTHR45740">
    <property type="entry name" value="POLY [ADP-RIBOSE] POLYMERASE"/>
    <property type="match status" value="1"/>
</dbReference>
<comment type="subcellular location">
    <subcellularLocation>
        <location evidence="1">Nucleus</location>
    </subcellularLocation>
</comment>
<comment type="caution">
    <text evidence="9">The sequence shown here is derived from an EMBL/GenBank/DDBJ whole genome shotgun (WGS) entry which is preliminary data.</text>
</comment>